<dbReference type="AlphaFoldDB" id="A0A0C9UZC5"/>
<feature type="compositionally biased region" description="Pro residues" evidence="1">
    <location>
        <begin position="320"/>
        <end position="333"/>
    </location>
</feature>
<feature type="compositionally biased region" description="Low complexity" evidence="1">
    <location>
        <begin position="81"/>
        <end position="92"/>
    </location>
</feature>
<reference evidence="2 3" key="1">
    <citation type="submission" date="2014-06" db="EMBL/GenBank/DDBJ databases">
        <title>Evolutionary Origins and Diversification of the Mycorrhizal Mutualists.</title>
        <authorList>
            <consortium name="DOE Joint Genome Institute"/>
            <consortium name="Mycorrhizal Genomics Consortium"/>
            <person name="Kohler A."/>
            <person name="Kuo A."/>
            <person name="Nagy L.G."/>
            <person name="Floudas D."/>
            <person name="Copeland A."/>
            <person name="Barry K.W."/>
            <person name="Cichocki N."/>
            <person name="Veneault-Fourrey C."/>
            <person name="LaButti K."/>
            <person name="Lindquist E.A."/>
            <person name="Lipzen A."/>
            <person name="Lundell T."/>
            <person name="Morin E."/>
            <person name="Murat C."/>
            <person name="Riley R."/>
            <person name="Ohm R."/>
            <person name="Sun H."/>
            <person name="Tunlid A."/>
            <person name="Henrissat B."/>
            <person name="Grigoriev I.V."/>
            <person name="Hibbett D.S."/>
            <person name="Martin F."/>
        </authorList>
    </citation>
    <scope>NUCLEOTIDE SEQUENCE [LARGE SCALE GENOMIC DNA]</scope>
    <source>
        <strain evidence="2 3">SS14</strain>
    </source>
</reference>
<feature type="compositionally biased region" description="Basic and acidic residues" evidence="1">
    <location>
        <begin position="221"/>
        <end position="233"/>
    </location>
</feature>
<feature type="compositionally biased region" description="Polar residues" evidence="1">
    <location>
        <begin position="239"/>
        <end position="264"/>
    </location>
</feature>
<dbReference type="EMBL" id="KN837197">
    <property type="protein sequence ID" value="KIJ34662.1"/>
    <property type="molecule type" value="Genomic_DNA"/>
</dbReference>
<sequence length="378" mass="41034">MAATPVRAPAASSTPRRNLSTGTPQQAVSPTYDDPARVYHEARRAVEQRKRAEQEQRAPASPHAPHPMPNEAPIPYEQLFGNANGNSLGSSNDQAGPSEKELLRRRREEQDAQAPATATPPPPSPQPREQLSEKETMRRAFEARDAAIRAAGQTPPPAVAPAAIPAYRASMNRNASTSSRRPQPTPPPFANVNTNANVNVNGPPGYDAPPLSAWSGGNSSAHERVPTAEEEKAQLAAQYATQDAQNANTRPPSQHGYSPVSVPNRSLAPSPAINELNIPTTLTREKSVRSETSVSEVFLRRDPSISAGKRRASQMGHAFQPPPPPPPLPPRPPMEYIEETREVDRRTKILTDLQVDFSPSFDLELGFDKIGEEADKRS</sequence>
<feature type="compositionally biased region" description="Basic and acidic residues" evidence="1">
    <location>
        <begin position="98"/>
        <end position="110"/>
    </location>
</feature>
<dbReference type="Proteomes" id="UP000054279">
    <property type="component" value="Unassembled WGS sequence"/>
</dbReference>
<evidence type="ECO:0000313" key="3">
    <source>
        <dbReference type="Proteomes" id="UP000054279"/>
    </source>
</evidence>
<dbReference type="HOGENOM" id="CLU_731914_0_0_1"/>
<feature type="compositionally biased region" description="Basic and acidic residues" evidence="1">
    <location>
        <begin position="130"/>
        <end position="147"/>
    </location>
</feature>
<feature type="compositionally biased region" description="Pro residues" evidence="1">
    <location>
        <begin position="62"/>
        <end position="72"/>
    </location>
</feature>
<evidence type="ECO:0000256" key="1">
    <source>
        <dbReference type="SAM" id="MobiDB-lite"/>
    </source>
</evidence>
<feature type="compositionally biased region" description="Basic and acidic residues" evidence="1">
    <location>
        <begin position="34"/>
        <end position="56"/>
    </location>
</feature>
<keyword evidence="3" id="KW-1185">Reference proteome</keyword>
<feature type="compositionally biased region" description="Low complexity" evidence="1">
    <location>
        <begin position="190"/>
        <end position="205"/>
    </location>
</feature>
<feature type="region of interest" description="Disordered" evidence="1">
    <location>
        <begin position="1"/>
        <end position="335"/>
    </location>
</feature>
<organism evidence="2 3">
    <name type="scientific">Sphaerobolus stellatus (strain SS14)</name>
    <dbReference type="NCBI Taxonomy" id="990650"/>
    <lineage>
        <taxon>Eukaryota</taxon>
        <taxon>Fungi</taxon>
        <taxon>Dikarya</taxon>
        <taxon>Basidiomycota</taxon>
        <taxon>Agaricomycotina</taxon>
        <taxon>Agaricomycetes</taxon>
        <taxon>Phallomycetidae</taxon>
        <taxon>Geastrales</taxon>
        <taxon>Sphaerobolaceae</taxon>
        <taxon>Sphaerobolus</taxon>
    </lineage>
</organism>
<protein>
    <submittedName>
        <fullName evidence="2">Uncharacterized protein</fullName>
    </submittedName>
</protein>
<evidence type="ECO:0000313" key="2">
    <source>
        <dbReference type="EMBL" id="KIJ34662.1"/>
    </source>
</evidence>
<accession>A0A0C9UZC5</accession>
<feature type="compositionally biased region" description="Polar residues" evidence="1">
    <location>
        <begin position="11"/>
        <end position="29"/>
    </location>
</feature>
<feature type="compositionally biased region" description="Low complexity" evidence="1">
    <location>
        <begin position="160"/>
        <end position="169"/>
    </location>
</feature>
<gene>
    <name evidence="2" type="ORF">M422DRAFT_70152</name>
</gene>
<name>A0A0C9UZC5_SPHS4</name>
<proteinExistence type="predicted"/>